<evidence type="ECO:0000313" key="2">
    <source>
        <dbReference type="EMBL" id="KJU81839.1"/>
    </source>
</evidence>
<feature type="signal peptide" evidence="1">
    <location>
        <begin position="1"/>
        <end position="23"/>
    </location>
</feature>
<keyword evidence="3" id="KW-1185">Reference proteome</keyword>
<organism evidence="2 3">
    <name type="scientific">Candidatus Magnetobacterium bavaricum</name>
    <dbReference type="NCBI Taxonomy" id="29290"/>
    <lineage>
        <taxon>Bacteria</taxon>
        <taxon>Pseudomonadati</taxon>
        <taxon>Nitrospirota</taxon>
        <taxon>Thermodesulfovibrionia</taxon>
        <taxon>Thermodesulfovibrionales</taxon>
        <taxon>Candidatus Magnetobacteriaceae</taxon>
        <taxon>Candidatus Magnetobacterium</taxon>
    </lineage>
</organism>
<dbReference type="AlphaFoldDB" id="A0A0F3GIR2"/>
<feature type="chain" id="PRO_5002461103" evidence="1">
    <location>
        <begin position="24"/>
        <end position="68"/>
    </location>
</feature>
<evidence type="ECO:0000313" key="3">
    <source>
        <dbReference type="Proteomes" id="UP000033423"/>
    </source>
</evidence>
<dbReference type="Proteomes" id="UP000033423">
    <property type="component" value="Unassembled WGS sequence"/>
</dbReference>
<proteinExistence type="predicted"/>
<keyword evidence="1" id="KW-0732">Signal</keyword>
<sequence length="68" mass="7154">MKLIKLALCITLTLVLLAGVSGAESPGEPDANRYDAELAWLQKEAVIIVSGASKYEQPVKDAPASVSI</sequence>
<reference evidence="2 3" key="1">
    <citation type="submission" date="2015-02" db="EMBL/GenBank/DDBJ databases">
        <title>Single-cell genomics of uncultivated deep-branching MTB reveals a conserved set of magnetosome genes.</title>
        <authorList>
            <person name="Kolinko S."/>
            <person name="Richter M."/>
            <person name="Glockner F.O."/>
            <person name="Brachmann A."/>
            <person name="Schuler D."/>
        </authorList>
    </citation>
    <scope>NUCLEOTIDE SEQUENCE [LARGE SCALE GENOMIC DNA]</scope>
    <source>
        <strain evidence="2">TM-1</strain>
    </source>
</reference>
<comment type="caution">
    <text evidence="2">The sequence shown here is derived from an EMBL/GenBank/DDBJ whole genome shotgun (WGS) entry which is preliminary data.</text>
</comment>
<feature type="non-terminal residue" evidence="2">
    <location>
        <position position="68"/>
    </location>
</feature>
<name>A0A0F3GIR2_9BACT</name>
<dbReference type="EMBL" id="LACI01002536">
    <property type="protein sequence ID" value="KJU81839.1"/>
    <property type="molecule type" value="Genomic_DNA"/>
</dbReference>
<evidence type="ECO:0000256" key="1">
    <source>
        <dbReference type="SAM" id="SignalP"/>
    </source>
</evidence>
<accession>A0A0F3GIR2</accession>
<protein>
    <submittedName>
        <fullName evidence="2">Secreted protein</fullName>
    </submittedName>
</protein>
<gene>
    <name evidence="2" type="ORF">MBAV_005968</name>
</gene>